<gene>
    <name evidence="1" type="ORF">HAX54_011843</name>
</gene>
<evidence type="ECO:0000313" key="1">
    <source>
        <dbReference type="EMBL" id="MCD7451436.1"/>
    </source>
</evidence>
<keyword evidence="2" id="KW-1185">Reference proteome</keyword>
<evidence type="ECO:0000313" key="2">
    <source>
        <dbReference type="Proteomes" id="UP000823775"/>
    </source>
</evidence>
<sequence>MRMKNDETQTVYAKMRTTDPSHFKTKVRFSSRPNAIRMRIMDGNTRKMDQTQVIGYKSYKGQNVQPGTMLSAADVRPIKCETQGKKHSRRCDSGNFVNT</sequence>
<accession>A0ABS8RZ44</accession>
<organism evidence="1 2">
    <name type="scientific">Datura stramonium</name>
    <name type="common">Jimsonweed</name>
    <name type="synonym">Common thornapple</name>
    <dbReference type="NCBI Taxonomy" id="4076"/>
    <lineage>
        <taxon>Eukaryota</taxon>
        <taxon>Viridiplantae</taxon>
        <taxon>Streptophyta</taxon>
        <taxon>Embryophyta</taxon>
        <taxon>Tracheophyta</taxon>
        <taxon>Spermatophyta</taxon>
        <taxon>Magnoliopsida</taxon>
        <taxon>eudicotyledons</taxon>
        <taxon>Gunneridae</taxon>
        <taxon>Pentapetalae</taxon>
        <taxon>asterids</taxon>
        <taxon>lamiids</taxon>
        <taxon>Solanales</taxon>
        <taxon>Solanaceae</taxon>
        <taxon>Solanoideae</taxon>
        <taxon>Datureae</taxon>
        <taxon>Datura</taxon>
    </lineage>
</organism>
<dbReference type="Proteomes" id="UP000823775">
    <property type="component" value="Unassembled WGS sequence"/>
</dbReference>
<dbReference type="EMBL" id="JACEIK010000168">
    <property type="protein sequence ID" value="MCD7451436.1"/>
    <property type="molecule type" value="Genomic_DNA"/>
</dbReference>
<name>A0ABS8RZ44_DATST</name>
<comment type="caution">
    <text evidence="1">The sequence shown here is derived from an EMBL/GenBank/DDBJ whole genome shotgun (WGS) entry which is preliminary data.</text>
</comment>
<reference evidence="1 2" key="1">
    <citation type="journal article" date="2021" name="BMC Genomics">
        <title>Datura genome reveals duplications of psychoactive alkaloid biosynthetic genes and high mutation rate following tissue culture.</title>
        <authorList>
            <person name="Rajewski A."/>
            <person name="Carter-House D."/>
            <person name="Stajich J."/>
            <person name="Litt A."/>
        </authorList>
    </citation>
    <scope>NUCLEOTIDE SEQUENCE [LARGE SCALE GENOMIC DNA]</scope>
    <source>
        <strain evidence="1">AR-01</strain>
    </source>
</reference>
<proteinExistence type="predicted"/>
<protein>
    <submittedName>
        <fullName evidence="1">Uncharacterized protein</fullName>
    </submittedName>
</protein>